<feature type="transmembrane region" description="Helical" evidence="1">
    <location>
        <begin position="71"/>
        <end position="91"/>
    </location>
</feature>
<dbReference type="InterPro" id="IPR012429">
    <property type="entry name" value="HGSNAT_cat"/>
</dbReference>
<reference evidence="3 4" key="1">
    <citation type="submission" date="2020-08" db="EMBL/GenBank/DDBJ databases">
        <title>Novel species isolated from subtropical streams in China.</title>
        <authorList>
            <person name="Lu H."/>
        </authorList>
    </citation>
    <scope>NUCLEOTIDE SEQUENCE [LARGE SCALE GENOMIC DNA]</scope>
    <source>
        <strain evidence="3 4">KCTC 52442</strain>
    </source>
</reference>
<dbReference type="EMBL" id="JACOFU010000001">
    <property type="protein sequence ID" value="MBC3829903.1"/>
    <property type="molecule type" value="Genomic_DNA"/>
</dbReference>
<feature type="transmembrane region" description="Helical" evidence="1">
    <location>
        <begin position="243"/>
        <end position="263"/>
    </location>
</feature>
<proteinExistence type="predicted"/>
<feature type="transmembrane region" description="Helical" evidence="1">
    <location>
        <begin position="112"/>
        <end position="130"/>
    </location>
</feature>
<evidence type="ECO:0000313" key="4">
    <source>
        <dbReference type="Proteomes" id="UP000643610"/>
    </source>
</evidence>
<feature type="domain" description="Heparan-alpha-glucosaminide N-acetyltransferase catalytic" evidence="2">
    <location>
        <begin position="23"/>
        <end position="233"/>
    </location>
</feature>
<keyword evidence="4" id="KW-1185">Reference proteome</keyword>
<feature type="transmembrane region" description="Helical" evidence="1">
    <location>
        <begin position="329"/>
        <end position="350"/>
    </location>
</feature>
<evidence type="ECO:0000313" key="3">
    <source>
        <dbReference type="EMBL" id="MBC3829903.1"/>
    </source>
</evidence>
<evidence type="ECO:0000256" key="1">
    <source>
        <dbReference type="SAM" id="Phobius"/>
    </source>
</evidence>
<dbReference type="PANTHER" id="PTHR40407:SF1">
    <property type="entry name" value="HEPARAN-ALPHA-GLUCOSAMINIDE N-ACETYLTRANSFERASE CATALYTIC DOMAIN-CONTAINING PROTEIN"/>
    <property type="match status" value="1"/>
</dbReference>
<dbReference type="Proteomes" id="UP000643610">
    <property type="component" value="Unassembled WGS sequence"/>
</dbReference>
<feature type="transmembrane region" description="Helical" evidence="1">
    <location>
        <begin position="136"/>
        <end position="154"/>
    </location>
</feature>
<organism evidence="3 4">
    <name type="scientific">Undibacterium amnicola</name>
    <dbReference type="NCBI Taxonomy" id="1834038"/>
    <lineage>
        <taxon>Bacteria</taxon>
        <taxon>Pseudomonadati</taxon>
        <taxon>Pseudomonadota</taxon>
        <taxon>Betaproteobacteria</taxon>
        <taxon>Burkholderiales</taxon>
        <taxon>Oxalobacteraceae</taxon>
        <taxon>Undibacterium</taxon>
    </lineage>
</organism>
<feature type="transmembrane region" description="Helical" evidence="1">
    <location>
        <begin position="159"/>
        <end position="176"/>
    </location>
</feature>
<protein>
    <submittedName>
        <fullName evidence="3">DUF1624 domain-containing protein</fullName>
    </submittedName>
</protein>
<sequence length="398" mass="45218">MNNSVKNSMNTSIAANISMTRNRINAIDSLRGLIMLLMLVDHVRETIYLHKQVADPMLIDQTDPALFFTRFTAHFCAPIFVFLAGLSAWLYSHPPHLQGSQRDATGFLIKRGLFLIALEFTVINFAWVGQFPPSTWYLQVIWVIGLAMICLGLLHKLPLPILLTLGILIVAGHNMISDIKIASDHPAYTIWTIFFQRGFLPEPLASIKISYPLLPWVGIILIGYACGPLYQQGISSLQRQGRLITIGLAALATLFLLRSFNIYGENLHWQHYPDFIRTSMSYLNFQKYPPSLLFSLLTIGTGMLCLAWFERSSNRFTQLCAEIGAAPMFYYILHLYVLLILQTLLVQIFGANHGNRFGVEQVWQVWLGAALLAPILYFPCRQFAAFKRQSKQAWVRYL</sequence>
<accession>A0ABR6XK58</accession>
<comment type="caution">
    <text evidence="3">The sequence shown here is derived from an EMBL/GenBank/DDBJ whole genome shotgun (WGS) entry which is preliminary data.</text>
</comment>
<evidence type="ECO:0000259" key="2">
    <source>
        <dbReference type="Pfam" id="PF07786"/>
    </source>
</evidence>
<feature type="transmembrane region" description="Helical" evidence="1">
    <location>
        <begin position="362"/>
        <end position="380"/>
    </location>
</feature>
<keyword evidence="1" id="KW-0812">Transmembrane</keyword>
<dbReference type="PANTHER" id="PTHR40407">
    <property type="entry name" value="MEMBRANE PROTEIN-LIKE PROTEIN"/>
    <property type="match status" value="1"/>
</dbReference>
<dbReference type="Pfam" id="PF07786">
    <property type="entry name" value="HGSNAT_cat"/>
    <property type="match status" value="1"/>
</dbReference>
<name>A0ABR6XK58_9BURK</name>
<keyword evidence="1" id="KW-1133">Transmembrane helix</keyword>
<keyword evidence="1" id="KW-0472">Membrane</keyword>
<gene>
    <name evidence="3" type="ORF">H8K33_00110</name>
</gene>
<feature type="transmembrane region" description="Helical" evidence="1">
    <location>
        <begin position="288"/>
        <end position="309"/>
    </location>
</feature>
<feature type="transmembrane region" description="Helical" evidence="1">
    <location>
        <begin position="213"/>
        <end position="231"/>
    </location>
</feature>